<keyword evidence="7" id="KW-0732">Signal</keyword>
<evidence type="ECO:0000313" key="10">
    <source>
        <dbReference type="EMBL" id="MDP1520910.1"/>
    </source>
</evidence>
<dbReference type="Pfam" id="PF11412">
    <property type="entry name" value="DsbD_N"/>
    <property type="match status" value="1"/>
</dbReference>
<evidence type="ECO:0000256" key="6">
    <source>
        <dbReference type="SAM" id="Phobius"/>
    </source>
</evidence>
<dbReference type="GO" id="GO:0016020">
    <property type="term" value="C:membrane"/>
    <property type="evidence" value="ECO:0007669"/>
    <property type="project" value="UniProtKB-SubCell"/>
</dbReference>
<dbReference type="GO" id="GO:0017004">
    <property type="term" value="P:cytochrome complex assembly"/>
    <property type="evidence" value="ECO:0007669"/>
    <property type="project" value="UniProtKB-KW"/>
</dbReference>
<dbReference type="Gene3D" id="3.40.30.10">
    <property type="entry name" value="Glutaredoxin"/>
    <property type="match status" value="1"/>
</dbReference>
<dbReference type="Pfam" id="PF13899">
    <property type="entry name" value="Thioredoxin_7"/>
    <property type="match status" value="1"/>
</dbReference>
<evidence type="ECO:0000256" key="7">
    <source>
        <dbReference type="SAM" id="SignalP"/>
    </source>
</evidence>
<dbReference type="PANTHER" id="PTHR32234">
    <property type="entry name" value="THIOL:DISULFIDE INTERCHANGE PROTEIN DSBD"/>
    <property type="match status" value="1"/>
</dbReference>
<keyword evidence="2 6" id="KW-0812">Transmembrane</keyword>
<dbReference type="SUPFAM" id="SSF74863">
    <property type="entry name" value="Thiol:disulfide interchange protein DsbD, N-terminal domain (DsbD-alpha)"/>
    <property type="match status" value="1"/>
</dbReference>
<evidence type="ECO:0000256" key="2">
    <source>
        <dbReference type="ARBA" id="ARBA00022692"/>
    </source>
</evidence>
<feature type="transmembrane region" description="Helical" evidence="6">
    <location>
        <begin position="183"/>
        <end position="207"/>
    </location>
</feature>
<keyword evidence="4 6" id="KW-1133">Transmembrane helix</keyword>
<sequence length="575" mass="63284">MRNRLAGNLLTLLFLFCLSATADTLFEQSNGNDPLSSPAATFLPVEEAYQLSARHEHQQLILDWQIAPGYYLYQHRFKILDTDHKPITQSPTFLPGKTIYDDYYEKELTVYYSNTQLTVPTPSAPTSLIIESQGCADAGLCYPPRSQKLDFNPDNHSYTVSEASALSPASLNPTQPQPGKPNLILMLVFALLGGMILNLMPCVFPILSIKALSLAKAHLGPHNKHLHGAAYTAGIVLSFMAIAALLISLRRAGEAVGWGFQLQSPVFVGLLVYLFVLMGMSFSGLISFGSRLMNVGQTTTQGHSLTATFMTGLLATVVASPCTAPFMGTALGFALAQPSWVAMTIFCALGFGMALPLLALSWWPGLTKRLPRPGPWMDHFKSFLAFPLYLSAVWLLWVLGRQVGSDPVAAIIAGVVMLLFAFWLLGIRKTALTRTLAVLSLLIAILLPWQAHQNGDSNDQPWEPYTEARLQELLSQGDAVFVNLTADWCITCLANEKIALSSPSLFDAFREQQVTYLKGDWTNYNPEITQLLNRHHRSGVPLYLFYPAGQKDPVILPQLLTKNTVLLAISRKIDK</sequence>
<evidence type="ECO:0000256" key="3">
    <source>
        <dbReference type="ARBA" id="ARBA00022748"/>
    </source>
</evidence>
<evidence type="ECO:0000259" key="8">
    <source>
        <dbReference type="Pfam" id="PF02683"/>
    </source>
</evidence>
<keyword evidence="11" id="KW-1185">Reference proteome</keyword>
<reference evidence="10" key="2">
    <citation type="submission" date="2023-08" db="EMBL/GenBank/DDBJ databases">
        <authorList>
            <person name="Luo J."/>
        </authorList>
    </citation>
    <scope>NUCLEOTIDE SEQUENCE</scope>
    <source>
        <strain evidence="10">DSM 25064</strain>
    </source>
</reference>
<feature type="domain" description="Cytochrome C biogenesis protein transmembrane" evidence="8">
    <location>
        <begin position="184"/>
        <end position="396"/>
    </location>
</feature>
<feature type="domain" description="Thiol:disulfide interchange protein DsbD N-terminal" evidence="9">
    <location>
        <begin position="40"/>
        <end position="151"/>
    </location>
</feature>
<dbReference type="GO" id="GO:0045454">
    <property type="term" value="P:cell redox homeostasis"/>
    <property type="evidence" value="ECO:0007669"/>
    <property type="project" value="TreeGrafter"/>
</dbReference>
<organism evidence="10 11">
    <name type="scientific">Porticoccus litoralis</name>
    <dbReference type="NCBI Taxonomy" id="434086"/>
    <lineage>
        <taxon>Bacteria</taxon>
        <taxon>Pseudomonadati</taxon>
        <taxon>Pseudomonadota</taxon>
        <taxon>Gammaproteobacteria</taxon>
        <taxon>Cellvibrionales</taxon>
        <taxon>Porticoccaceae</taxon>
        <taxon>Porticoccus</taxon>
    </lineage>
</organism>
<feature type="transmembrane region" description="Helical" evidence="6">
    <location>
        <begin position="267"/>
        <end position="288"/>
    </location>
</feature>
<evidence type="ECO:0000256" key="5">
    <source>
        <dbReference type="ARBA" id="ARBA00023136"/>
    </source>
</evidence>
<comment type="caution">
    <text evidence="10">The sequence shown here is derived from an EMBL/GenBank/DDBJ whole genome shotgun (WGS) entry which is preliminary data.</text>
</comment>
<reference evidence="10" key="1">
    <citation type="journal article" date="2010" name="Int. J. Syst. Evol. Microbiol.">
        <title>Porticoccus litoralis gen. nov., sp. nov., a gammaproteobacterium isolated from the Yellow Sea.</title>
        <authorList>
            <person name="Oh H.M."/>
            <person name="Kim H."/>
            <person name="Kim K.M."/>
            <person name="Min G.S."/>
            <person name="Cho J.C."/>
        </authorList>
    </citation>
    <scope>NUCLEOTIDE SEQUENCE</scope>
    <source>
        <strain evidence="10">DSM 25064</strain>
    </source>
</reference>
<keyword evidence="5 6" id="KW-0472">Membrane</keyword>
<feature type="signal peptide" evidence="7">
    <location>
        <begin position="1"/>
        <end position="22"/>
    </location>
</feature>
<protein>
    <submittedName>
        <fullName evidence="10">Protein-disulfide reductase DsbD</fullName>
    </submittedName>
</protein>
<feature type="transmembrane region" description="Helical" evidence="6">
    <location>
        <begin position="228"/>
        <end position="247"/>
    </location>
</feature>
<keyword evidence="3" id="KW-0201">Cytochrome c-type biogenesis</keyword>
<proteinExistence type="predicted"/>
<dbReference type="CDD" id="cd02953">
    <property type="entry name" value="DsbDgamma"/>
    <property type="match status" value="1"/>
</dbReference>
<dbReference type="InterPro" id="IPR003834">
    <property type="entry name" value="Cyt_c_assmbl_TM_dom"/>
</dbReference>
<feature type="chain" id="PRO_5043488233" evidence="7">
    <location>
        <begin position="23"/>
        <end position="575"/>
    </location>
</feature>
<accession>A0AAW8B6N3</accession>
<evidence type="ECO:0000256" key="4">
    <source>
        <dbReference type="ARBA" id="ARBA00022989"/>
    </source>
</evidence>
<dbReference type="PANTHER" id="PTHR32234:SF3">
    <property type="entry name" value="SUPPRESSION OF COPPER SENSITIVITY PROTEIN"/>
    <property type="match status" value="1"/>
</dbReference>
<feature type="transmembrane region" description="Helical" evidence="6">
    <location>
        <begin position="407"/>
        <end position="425"/>
    </location>
</feature>
<gene>
    <name evidence="10" type="ORF">Q8A57_08020</name>
</gene>
<dbReference type="RefSeq" id="WP_305170500.1">
    <property type="nucleotide sequence ID" value="NZ_JAUUUU010000003.1"/>
</dbReference>
<evidence type="ECO:0000313" key="11">
    <source>
        <dbReference type="Proteomes" id="UP001178354"/>
    </source>
</evidence>
<dbReference type="InterPro" id="IPR028250">
    <property type="entry name" value="DsbDN"/>
</dbReference>
<dbReference type="SUPFAM" id="SSF52833">
    <property type="entry name" value="Thioredoxin-like"/>
    <property type="match status" value="1"/>
</dbReference>
<dbReference type="InterPro" id="IPR036929">
    <property type="entry name" value="DsbDN_sf"/>
</dbReference>
<evidence type="ECO:0000256" key="1">
    <source>
        <dbReference type="ARBA" id="ARBA00004141"/>
    </source>
</evidence>
<dbReference type="EMBL" id="JAUUUU010000003">
    <property type="protein sequence ID" value="MDP1520910.1"/>
    <property type="molecule type" value="Genomic_DNA"/>
</dbReference>
<feature type="transmembrane region" description="Helical" evidence="6">
    <location>
        <begin position="309"/>
        <end position="334"/>
    </location>
</feature>
<name>A0AAW8B6N3_9GAMM</name>
<dbReference type="Proteomes" id="UP001178354">
    <property type="component" value="Unassembled WGS sequence"/>
</dbReference>
<dbReference type="Gene3D" id="2.60.40.1250">
    <property type="entry name" value="Thiol:disulfide interchange protein DsbD, N-terminal domain"/>
    <property type="match status" value="1"/>
</dbReference>
<dbReference type="InterPro" id="IPR036249">
    <property type="entry name" value="Thioredoxin-like_sf"/>
</dbReference>
<evidence type="ECO:0000259" key="9">
    <source>
        <dbReference type="Pfam" id="PF11412"/>
    </source>
</evidence>
<feature type="transmembrane region" description="Helical" evidence="6">
    <location>
        <begin position="383"/>
        <end position="401"/>
    </location>
</feature>
<dbReference type="AlphaFoldDB" id="A0AAW8B6N3"/>
<dbReference type="GO" id="GO:0015035">
    <property type="term" value="F:protein-disulfide reductase activity"/>
    <property type="evidence" value="ECO:0007669"/>
    <property type="project" value="TreeGrafter"/>
</dbReference>
<feature type="transmembrane region" description="Helical" evidence="6">
    <location>
        <begin position="340"/>
        <end position="363"/>
    </location>
</feature>
<dbReference type="Pfam" id="PF02683">
    <property type="entry name" value="DsbD_TM"/>
    <property type="match status" value="1"/>
</dbReference>
<dbReference type="InterPro" id="IPR035671">
    <property type="entry name" value="DsbD_gamma"/>
</dbReference>
<comment type="subcellular location">
    <subcellularLocation>
        <location evidence="1">Membrane</location>
        <topology evidence="1">Multi-pass membrane protein</topology>
    </subcellularLocation>
</comment>